<keyword evidence="2" id="KW-1185">Reference proteome</keyword>
<dbReference type="EMBL" id="ML170176">
    <property type="protein sequence ID" value="TDL22149.1"/>
    <property type="molecule type" value="Genomic_DNA"/>
</dbReference>
<evidence type="ECO:0000313" key="2">
    <source>
        <dbReference type="Proteomes" id="UP000294933"/>
    </source>
</evidence>
<protein>
    <submittedName>
        <fullName evidence="1">Uncharacterized protein</fullName>
    </submittedName>
</protein>
<reference evidence="1 2" key="1">
    <citation type="submission" date="2018-06" db="EMBL/GenBank/DDBJ databases">
        <title>A transcriptomic atlas of mushroom development highlights an independent origin of complex multicellularity.</title>
        <authorList>
            <consortium name="DOE Joint Genome Institute"/>
            <person name="Krizsan K."/>
            <person name="Almasi E."/>
            <person name="Merenyi Z."/>
            <person name="Sahu N."/>
            <person name="Viragh M."/>
            <person name="Koszo T."/>
            <person name="Mondo S."/>
            <person name="Kiss B."/>
            <person name="Balint B."/>
            <person name="Kues U."/>
            <person name="Barry K."/>
            <person name="Hegedus J.C."/>
            <person name="Henrissat B."/>
            <person name="Johnson J."/>
            <person name="Lipzen A."/>
            <person name="Ohm R."/>
            <person name="Nagy I."/>
            <person name="Pangilinan J."/>
            <person name="Yan J."/>
            <person name="Xiong Y."/>
            <person name="Grigoriev I.V."/>
            <person name="Hibbett D.S."/>
            <person name="Nagy L.G."/>
        </authorList>
    </citation>
    <scope>NUCLEOTIDE SEQUENCE [LARGE SCALE GENOMIC DNA]</scope>
    <source>
        <strain evidence="1 2">SZMC22713</strain>
    </source>
</reference>
<dbReference type="Proteomes" id="UP000294933">
    <property type="component" value="Unassembled WGS sequence"/>
</dbReference>
<organism evidence="1 2">
    <name type="scientific">Rickenella mellea</name>
    <dbReference type="NCBI Taxonomy" id="50990"/>
    <lineage>
        <taxon>Eukaryota</taxon>
        <taxon>Fungi</taxon>
        <taxon>Dikarya</taxon>
        <taxon>Basidiomycota</taxon>
        <taxon>Agaricomycotina</taxon>
        <taxon>Agaricomycetes</taxon>
        <taxon>Hymenochaetales</taxon>
        <taxon>Rickenellaceae</taxon>
        <taxon>Rickenella</taxon>
    </lineage>
</organism>
<dbReference type="VEuPathDB" id="FungiDB:BD410DRAFT_788850"/>
<accession>A0A4Y7Q5F6</accession>
<proteinExistence type="predicted"/>
<sequence length="124" mass="14169">MTLREMNAGSILAIRSPTLASAREDQSIKRQDKVNRAQHAASLYHLDRVPSHVDRSSPFITALLLENICRTCQPLQQAKPEKIHQRVPPHAAKPMGGTVKFRNCLLWLRRFINERAVRLTQSQH</sequence>
<dbReference type="AlphaFoldDB" id="A0A4Y7Q5F6"/>
<evidence type="ECO:0000313" key="1">
    <source>
        <dbReference type="EMBL" id="TDL22149.1"/>
    </source>
</evidence>
<name>A0A4Y7Q5F6_9AGAM</name>
<gene>
    <name evidence="1" type="ORF">BD410DRAFT_788850</name>
</gene>